<dbReference type="Gene3D" id="3.40.50.620">
    <property type="entry name" value="HUPs"/>
    <property type="match status" value="1"/>
</dbReference>
<dbReference type="Pfam" id="PF03950">
    <property type="entry name" value="tRNA-synt_1c_C"/>
    <property type="match status" value="1"/>
</dbReference>
<proteinExistence type="inferred from homology"/>
<keyword evidence="3 8" id="KW-0547">Nucleotide-binding</keyword>
<dbReference type="EC" id="6.1.1.18" evidence="7"/>
<dbReference type="GO" id="GO:0005524">
    <property type="term" value="F:ATP binding"/>
    <property type="evidence" value="ECO:0007669"/>
    <property type="project" value="UniProtKB-KW"/>
</dbReference>
<name>A0A291T9F5_9FIRM</name>
<dbReference type="GO" id="GO:0006425">
    <property type="term" value="P:glutaminyl-tRNA aminoacylation"/>
    <property type="evidence" value="ECO:0007669"/>
    <property type="project" value="UniProtKB-UniRule"/>
</dbReference>
<evidence type="ECO:0000313" key="12">
    <source>
        <dbReference type="EMBL" id="ATL89700.1"/>
    </source>
</evidence>
<dbReference type="EMBL" id="CP023819">
    <property type="protein sequence ID" value="ATL89700.1"/>
    <property type="molecule type" value="Genomic_DNA"/>
</dbReference>
<dbReference type="InterPro" id="IPR020056">
    <property type="entry name" value="Rbsml_bL25/Gln-tRNA_synth_N"/>
</dbReference>
<dbReference type="NCBIfam" id="TIGR00440">
    <property type="entry name" value="glnS"/>
    <property type="match status" value="1"/>
</dbReference>
<evidence type="ECO:0000256" key="1">
    <source>
        <dbReference type="ARBA" id="ARBA00022490"/>
    </source>
</evidence>
<reference evidence="12 13" key="1">
    <citation type="submission" date="2017-10" db="EMBL/GenBank/DDBJ databases">
        <title>Complete Genome Sequence of Faecalibacterium prausnitzii isolated from the gut of healthy adult Indian.</title>
        <authorList>
            <person name="Bag S."/>
            <person name="Ghosh T.S."/>
            <person name="Das B."/>
        </authorList>
    </citation>
    <scope>NUCLEOTIDE SEQUENCE [LARGE SCALE GENOMIC DNA]</scope>
    <source>
        <strain evidence="12 13">Indica</strain>
    </source>
</reference>
<evidence type="ECO:0000259" key="10">
    <source>
        <dbReference type="Pfam" id="PF03950"/>
    </source>
</evidence>
<keyword evidence="2 8" id="KW-0436">Ligase</keyword>
<dbReference type="Proteomes" id="UP000223709">
    <property type="component" value="Chromosome"/>
</dbReference>
<keyword evidence="6 8" id="KW-0030">Aminoacyl-tRNA synthetase</keyword>
<dbReference type="SUPFAM" id="SSF50715">
    <property type="entry name" value="Ribosomal protein L25-like"/>
    <property type="match status" value="1"/>
</dbReference>
<dbReference type="FunFam" id="3.40.50.620:FF:000037">
    <property type="entry name" value="Glutamine--tRNA ligase cytoplasmic"/>
    <property type="match status" value="1"/>
</dbReference>
<dbReference type="PANTHER" id="PTHR43097:SF5">
    <property type="entry name" value="GLUTAMATE--TRNA LIGASE"/>
    <property type="match status" value="1"/>
</dbReference>
<dbReference type="Gene3D" id="2.40.240.10">
    <property type="entry name" value="Ribosomal Protein L25, Chain P"/>
    <property type="match status" value="2"/>
</dbReference>
<dbReference type="SUPFAM" id="SSF52374">
    <property type="entry name" value="Nucleotidylyl transferase"/>
    <property type="match status" value="1"/>
</dbReference>
<keyword evidence="1" id="KW-0963">Cytoplasm</keyword>
<organism evidence="12 13">
    <name type="scientific">Faecalibacterium prausnitzii</name>
    <dbReference type="NCBI Taxonomy" id="853"/>
    <lineage>
        <taxon>Bacteria</taxon>
        <taxon>Bacillati</taxon>
        <taxon>Bacillota</taxon>
        <taxon>Clostridia</taxon>
        <taxon>Eubacteriales</taxon>
        <taxon>Oscillospiraceae</taxon>
        <taxon>Faecalibacterium</taxon>
    </lineage>
</organism>
<dbReference type="InterPro" id="IPR020058">
    <property type="entry name" value="Glu/Gln-tRNA-synth_Ib_cat-dom"/>
</dbReference>
<feature type="domain" description="Glutamyl/glutaminyl-tRNA synthetase class Ib anti-codon binding" evidence="10">
    <location>
        <begin position="402"/>
        <end position="504"/>
    </location>
</feature>
<evidence type="ECO:0000259" key="11">
    <source>
        <dbReference type="Pfam" id="PF20974"/>
    </source>
</evidence>
<evidence type="ECO:0000313" key="13">
    <source>
        <dbReference type="Proteomes" id="UP000223709"/>
    </source>
</evidence>
<keyword evidence="5 8" id="KW-0648">Protein biosynthesis</keyword>
<dbReference type="InterPro" id="IPR011035">
    <property type="entry name" value="Ribosomal_bL25/Gln-tRNA_synth"/>
</dbReference>
<evidence type="ECO:0000259" key="9">
    <source>
        <dbReference type="Pfam" id="PF00749"/>
    </source>
</evidence>
<dbReference type="AlphaFoldDB" id="A0A291T9F5"/>
<dbReference type="NCBIfam" id="NF011291">
    <property type="entry name" value="PRK14703.1"/>
    <property type="match status" value="1"/>
</dbReference>
<dbReference type="InterPro" id="IPR050132">
    <property type="entry name" value="Gln/Glu-tRNA_Ligase"/>
</dbReference>
<evidence type="ECO:0000256" key="4">
    <source>
        <dbReference type="ARBA" id="ARBA00022840"/>
    </source>
</evidence>
<evidence type="ECO:0000256" key="7">
    <source>
        <dbReference type="NCBIfam" id="TIGR00440"/>
    </source>
</evidence>
<evidence type="ECO:0000256" key="5">
    <source>
        <dbReference type="ARBA" id="ARBA00022917"/>
    </source>
</evidence>
<comment type="similarity">
    <text evidence="8">Belongs to the class-I aminoacyl-tRNA synthetase family.</text>
</comment>
<keyword evidence="4 8" id="KW-0067">ATP-binding</keyword>
<evidence type="ECO:0000256" key="3">
    <source>
        <dbReference type="ARBA" id="ARBA00022741"/>
    </source>
</evidence>
<evidence type="ECO:0000256" key="6">
    <source>
        <dbReference type="ARBA" id="ARBA00023146"/>
    </source>
</evidence>
<evidence type="ECO:0000256" key="2">
    <source>
        <dbReference type="ARBA" id="ARBA00022598"/>
    </source>
</evidence>
<dbReference type="InterPro" id="IPR000924">
    <property type="entry name" value="Glu/Gln-tRNA-synth"/>
</dbReference>
<dbReference type="InterPro" id="IPR020059">
    <property type="entry name" value="Glu/Gln-tRNA-synth_Ib_codon-bd"/>
</dbReference>
<dbReference type="GO" id="GO:0005829">
    <property type="term" value="C:cytosol"/>
    <property type="evidence" value="ECO:0007669"/>
    <property type="project" value="TreeGrafter"/>
</dbReference>
<evidence type="ECO:0000256" key="8">
    <source>
        <dbReference type="RuleBase" id="RU363037"/>
    </source>
</evidence>
<feature type="domain" description="Glutamyl/glutaminyl-tRNA synthetase class Ib catalytic" evidence="9">
    <location>
        <begin position="88"/>
        <end position="399"/>
    </location>
</feature>
<dbReference type="InterPro" id="IPR014729">
    <property type="entry name" value="Rossmann-like_a/b/a_fold"/>
</dbReference>
<dbReference type="GO" id="GO:0004819">
    <property type="term" value="F:glutamine-tRNA ligase activity"/>
    <property type="evidence" value="ECO:0007669"/>
    <property type="project" value="UniProtKB-UniRule"/>
</dbReference>
<sequence length="618" mass="70564">MNTTILYPFFVHSSSAQNAEICPGHRKPPLLCIFALKQSQKWCIIKCIERKCNSGLRCPETKGETTMADKNFLTEIIDADLAEGKISEIHTRFPPEPNGYLHIGSAKAIYINWSIANQYGGKFNLRLDDTNPAREGEEYVNSIIEDLHWLGADPNGGIFYGSDYFDKCYEYAEKLILEGKAYVDDLTRDEMREYRGADAGKPSRPSPWRDRTPEENLDLFRRMRAGEFQEGEKTLRAKIDLASPNMNMRDPAIYRIKYAEHHRQGNKWCIYPMYDFAHPIQDAIEGITHSMCSLEFENHRPLYNWVIENIFGTEFPKQREFARLNMTNTVMSKRYLRELVEMGIVDGWDDPRMPTLCGLRRRGYTPTSIFTFVREAGISKSDNLIDMRQLEACIRSELDLTAQRRIAVLDPVKLVVDNYPADKTEFFEVANNPNREANDASTRKVAFTRELWIESEDFAEVPPPKFKRLTIGGEVRLMGAYIVKCESVEKNPDGSIAAIHCTADLETGNGNPADGRKVKGTIHWVSADHAVDAEVRLYDKLFTEANMNAIPEGSDYKDYLNPESVVVRKGCKLEESLKDAKPGEKFQFVRTGFFTPDSKNPGVYNRVVTLRDSFKPAK</sequence>
<dbReference type="PRINTS" id="PR00987">
    <property type="entry name" value="TRNASYNTHGLU"/>
</dbReference>
<gene>
    <name evidence="12" type="ORF">CRH10_05015</name>
</gene>
<feature type="domain" description="tRNA synthetases class I (E and Q) anti-codon binding" evidence="11">
    <location>
        <begin position="521"/>
        <end position="596"/>
    </location>
</feature>
<dbReference type="PANTHER" id="PTHR43097">
    <property type="entry name" value="GLUTAMINE-TRNA LIGASE"/>
    <property type="match status" value="1"/>
</dbReference>
<dbReference type="InterPro" id="IPR049437">
    <property type="entry name" value="tRNA-synt_1c_C2"/>
</dbReference>
<accession>A0A291T9F5</accession>
<dbReference type="Pfam" id="PF00749">
    <property type="entry name" value="tRNA-synt_1c"/>
    <property type="match status" value="1"/>
</dbReference>
<protein>
    <recommendedName>
        <fullName evidence="7">Glutamine--tRNA ligase</fullName>
        <ecNumber evidence="7">6.1.1.18</ecNumber>
    </recommendedName>
</protein>
<dbReference type="InterPro" id="IPR004514">
    <property type="entry name" value="Gln-tRNA-synth"/>
</dbReference>
<dbReference type="Pfam" id="PF20974">
    <property type="entry name" value="tRNA-synt_1c_C2"/>
    <property type="match status" value="1"/>
</dbReference>